<dbReference type="EnsemblPlants" id="PGSC0003DMT400089266">
    <property type="protein sequence ID" value="PGSC0003DMT400089266"/>
    <property type="gene ID" value="PGSC0003DMG400038837"/>
</dbReference>
<sequence length="140" mass="15506">MALTWQPSSQALRHAPLVVVVTPSRCPTRGQGPVAMPHWLGLHELKASRQAFPLVMVFTIGRELPREGEPNLRQSYGATASPPRVAPRSVVVTTSRQGCHRARQCLGKLGQPWPLPFFLGSCHFSWLVALILNPSWPTRL</sequence>
<evidence type="ECO:0000313" key="2">
    <source>
        <dbReference type="Proteomes" id="UP000011115"/>
    </source>
</evidence>
<accession>M1DHT4</accession>
<keyword evidence="2" id="KW-1185">Reference proteome</keyword>
<dbReference type="InParanoid" id="M1DHT4"/>
<dbReference type="AlphaFoldDB" id="M1DHT4"/>
<proteinExistence type="predicted"/>
<reference evidence="2" key="1">
    <citation type="journal article" date="2011" name="Nature">
        <title>Genome sequence and analysis of the tuber crop potato.</title>
        <authorList>
            <consortium name="The Potato Genome Sequencing Consortium"/>
        </authorList>
    </citation>
    <scope>NUCLEOTIDE SEQUENCE [LARGE SCALE GENOMIC DNA]</scope>
    <source>
        <strain evidence="2">cv. DM1-3 516 R44</strain>
    </source>
</reference>
<evidence type="ECO:0000313" key="1">
    <source>
        <dbReference type="EnsemblPlants" id="PGSC0003DMT400089266"/>
    </source>
</evidence>
<dbReference type="PaxDb" id="4113-PGSC0003DMT400089266"/>
<organism evidence="1 2">
    <name type="scientific">Solanum tuberosum</name>
    <name type="common">Potato</name>
    <dbReference type="NCBI Taxonomy" id="4113"/>
    <lineage>
        <taxon>Eukaryota</taxon>
        <taxon>Viridiplantae</taxon>
        <taxon>Streptophyta</taxon>
        <taxon>Embryophyta</taxon>
        <taxon>Tracheophyta</taxon>
        <taxon>Spermatophyta</taxon>
        <taxon>Magnoliopsida</taxon>
        <taxon>eudicotyledons</taxon>
        <taxon>Gunneridae</taxon>
        <taxon>Pentapetalae</taxon>
        <taxon>asterids</taxon>
        <taxon>lamiids</taxon>
        <taxon>Solanales</taxon>
        <taxon>Solanaceae</taxon>
        <taxon>Solanoideae</taxon>
        <taxon>Solaneae</taxon>
        <taxon>Solanum</taxon>
    </lineage>
</organism>
<dbReference type="Gramene" id="PGSC0003DMT400089266">
    <property type="protein sequence ID" value="PGSC0003DMT400089266"/>
    <property type="gene ID" value="PGSC0003DMG400038837"/>
</dbReference>
<name>M1DHT4_SOLTU</name>
<reference evidence="1" key="2">
    <citation type="submission" date="2015-06" db="UniProtKB">
        <authorList>
            <consortium name="EnsemblPlants"/>
        </authorList>
    </citation>
    <scope>IDENTIFICATION</scope>
    <source>
        <strain evidence="1">DM1-3 516 R44</strain>
    </source>
</reference>
<protein>
    <submittedName>
        <fullName evidence="1">Uncharacterized protein</fullName>
    </submittedName>
</protein>
<dbReference type="Proteomes" id="UP000011115">
    <property type="component" value="Unassembled WGS sequence"/>
</dbReference>
<dbReference type="HOGENOM" id="CLU_1838705_0_0_1"/>